<dbReference type="SUPFAM" id="SSF52833">
    <property type="entry name" value="Thioredoxin-like"/>
    <property type="match status" value="1"/>
</dbReference>
<dbReference type="InterPro" id="IPR013766">
    <property type="entry name" value="Thioredoxin_domain"/>
</dbReference>
<gene>
    <name evidence="2" type="ORF">FTUN_8385</name>
</gene>
<dbReference type="Pfam" id="PF00085">
    <property type="entry name" value="Thioredoxin"/>
    <property type="match status" value="1"/>
</dbReference>
<accession>A0A6M5Z694</accession>
<dbReference type="InterPro" id="IPR036249">
    <property type="entry name" value="Thioredoxin-like_sf"/>
</dbReference>
<sequence length="107" mass="11479">MNGPYEEPGPTRDEVNAWSGPAVLEFGADWCGYCQGAQPLILSALGGFPDVRHVKVADGKGKRLGRSFAVKLWPTLVFLKDGQEVARAVRPTDVEEVRRGLVATGAA</sequence>
<dbReference type="CDD" id="cd02947">
    <property type="entry name" value="TRX_family"/>
    <property type="match status" value="1"/>
</dbReference>
<organism evidence="2 3">
    <name type="scientific">Frigoriglobus tundricola</name>
    <dbReference type="NCBI Taxonomy" id="2774151"/>
    <lineage>
        <taxon>Bacteria</taxon>
        <taxon>Pseudomonadati</taxon>
        <taxon>Planctomycetota</taxon>
        <taxon>Planctomycetia</taxon>
        <taxon>Gemmatales</taxon>
        <taxon>Gemmataceae</taxon>
        <taxon>Frigoriglobus</taxon>
    </lineage>
</organism>
<evidence type="ECO:0000313" key="2">
    <source>
        <dbReference type="EMBL" id="QJX00753.1"/>
    </source>
</evidence>
<name>A0A6M5Z694_9BACT</name>
<dbReference type="RefSeq" id="WP_171475443.1">
    <property type="nucleotide sequence ID" value="NZ_CP053452.2"/>
</dbReference>
<feature type="domain" description="Thioredoxin" evidence="1">
    <location>
        <begin position="1"/>
        <end position="106"/>
    </location>
</feature>
<dbReference type="EMBL" id="CP053452">
    <property type="protein sequence ID" value="QJX00753.1"/>
    <property type="molecule type" value="Genomic_DNA"/>
</dbReference>
<dbReference type="Gene3D" id="3.40.30.10">
    <property type="entry name" value="Glutaredoxin"/>
    <property type="match status" value="1"/>
</dbReference>
<keyword evidence="3" id="KW-1185">Reference proteome</keyword>
<dbReference type="KEGG" id="ftj:FTUN_8385"/>
<dbReference type="PROSITE" id="PS51352">
    <property type="entry name" value="THIOREDOXIN_2"/>
    <property type="match status" value="1"/>
</dbReference>
<evidence type="ECO:0000313" key="3">
    <source>
        <dbReference type="Proteomes" id="UP000503447"/>
    </source>
</evidence>
<protein>
    <submittedName>
        <fullName evidence="2">Thioredoxin domain-containing protein</fullName>
    </submittedName>
</protein>
<proteinExistence type="predicted"/>
<dbReference type="AlphaFoldDB" id="A0A6M5Z694"/>
<reference evidence="3" key="1">
    <citation type="submission" date="2020-05" db="EMBL/GenBank/DDBJ databases">
        <title>Frigoriglobus tundricola gen. nov., sp. nov., a psychrotolerant cellulolytic planctomycete of the family Gemmataceae with two divergent copies of 16S rRNA gene.</title>
        <authorList>
            <person name="Kulichevskaya I.S."/>
            <person name="Ivanova A.A."/>
            <person name="Naumoff D.G."/>
            <person name="Beletsky A.V."/>
            <person name="Rijpstra W.I.C."/>
            <person name="Sinninghe Damste J.S."/>
            <person name="Mardanov A.V."/>
            <person name="Ravin N.V."/>
            <person name="Dedysh S.N."/>
        </authorList>
    </citation>
    <scope>NUCLEOTIDE SEQUENCE [LARGE SCALE GENOMIC DNA]</scope>
    <source>
        <strain evidence="3">PL17</strain>
    </source>
</reference>
<evidence type="ECO:0000259" key="1">
    <source>
        <dbReference type="PROSITE" id="PS51352"/>
    </source>
</evidence>
<dbReference type="Proteomes" id="UP000503447">
    <property type="component" value="Chromosome"/>
</dbReference>